<dbReference type="SUPFAM" id="SSF56300">
    <property type="entry name" value="Metallo-dependent phosphatases"/>
    <property type="match status" value="1"/>
</dbReference>
<feature type="domain" description="EF-hand" evidence="4">
    <location>
        <begin position="261"/>
        <end position="296"/>
    </location>
</feature>
<evidence type="ECO:0000313" key="5">
    <source>
        <dbReference type="EMBL" id="NDV31024.1"/>
    </source>
</evidence>
<reference evidence="5" key="1">
    <citation type="journal article" date="2020" name="J. Eukaryot. Microbiol.">
        <title>De novo Sequencing, Assembly and Annotation of the Transcriptome for the Free-Living Testate Amoeba Arcella intermedia.</title>
        <authorList>
            <person name="Ribeiro G.M."/>
            <person name="Porfirio-Sousa A.L."/>
            <person name="Maurer-Alcala X.X."/>
            <person name="Katz L.A."/>
            <person name="Lahr D.J.G."/>
        </authorList>
    </citation>
    <scope>NUCLEOTIDE SEQUENCE</scope>
</reference>
<dbReference type="PROSITE" id="PS50222">
    <property type="entry name" value="EF_HAND_2"/>
    <property type="match status" value="4"/>
</dbReference>
<name>A0A6B2L1Z0_9EUKA</name>
<dbReference type="SMART" id="SM00054">
    <property type="entry name" value="EFh"/>
    <property type="match status" value="4"/>
</dbReference>
<dbReference type="InterPro" id="IPR011992">
    <property type="entry name" value="EF-hand-dom_pair"/>
</dbReference>
<feature type="domain" description="EF-hand" evidence="4">
    <location>
        <begin position="354"/>
        <end position="389"/>
    </location>
</feature>
<organism evidence="5">
    <name type="scientific">Arcella intermedia</name>
    <dbReference type="NCBI Taxonomy" id="1963864"/>
    <lineage>
        <taxon>Eukaryota</taxon>
        <taxon>Amoebozoa</taxon>
        <taxon>Tubulinea</taxon>
        <taxon>Elardia</taxon>
        <taxon>Arcellinida</taxon>
        <taxon>Sphaerothecina</taxon>
        <taxon>Arcellidae</taxon>
        <taxon>Arcella</taxon>
    </lineage>
</organism>
<protein>
    <recommendedName>
        <fullName evidence="4">EF-hand domain-containing protein</fullName>
    </recommendedName>
</protein>
<dbReference type="Gene3D" id="3.60.21.10">
    <property type="match status" value="1"/>
</dbReference>
<keyword evidence="2" id="KW-0677">Repeat</keyword>
<dbReference type="CDD" id="cd00051">
    <property type="entry name" value="EFh"/>
    <property type="match status" value="2"/>
</dbReference>
<evidence type="ECO:0000256" key="2">
    <source>
        <dbReference type="ARBA" id="ARBA00022737"/>
    </source>
</evidence>
<evidence type="ECO:0000256" key="3">
    <source>
        <dbReference type="ARBA" id="ARBA00022837"/>
    </source>
</evidence>
<dbReference type="GO" id="GO:0005509">
    <property type="term" value="F:calcium ion binding"/>
    <property type="evidence" value="ECO:0007669"/>
    <property type="project" value="InterPro"/>
</dbReference>
<dbReference type="InterPro" id="IPR018247">
    <property type="entry name" value="EF_Hand_1_Ca_BS"/>
</dbReference>
<dbReference type="Gene3D" id="1.10.238.10">
    <property type="entry name" value="EF-hand"/>
    <property type="match status" value="2"/>
</dbReference>
<sequence>MDPKAVNLRGAGYCFGEDSVIKFLSNNGLDLVVRSHQLFDEGYMSHFSNRMMTVFSCSYYAGKNTNKGSVLVYANSNRAKPDFWRTPTIHQYYGSVLMKSSKAKNLEEVQKQDSLKKLYELIYDNSHNLKLEFEKFSVDIDSEKKGFVEYLTWESLMTTQLKLNIEWKTLFHYLVPNDAFLLQSGTTYISYAKFLGRYRINLDNRLTEWQDDVTNSLVTYFVVNNTPLEQAFKNYDSNGDGVISYLEFWEALSKHNLGSILTQLQCNELMSTIDINRDGSIDWKEFKQYFHAKFDRFNNASEKIKNIVADLSKQLIPKHKSIKNSFLVFDADHNGRISFQEFQKVLNRDLDAPKDEPTQKELFEYVDENSSGTISYKEFKTAFEGANAEKFSKRQHFEVSAKNIFMYHLCEAIRTSKTKLEALWLPKSKNGIIKGSDFALGLKALNDTLAQQPQLASHQIADEQMKKLQSILEKNGMVDFRSFLKMFEVKLYVPETQPPPKT</sequence>
<keyword evidence="1" id="KW-0479">Metal-binding</keyword>
<dbReference type="AlphaFoldDB" id="A0A6B2L1Z0"/>
<keyword evidence="3" id="KW-0106">Calcium</keyword>
<dbReference type="InterPro" id="IPR002048">
    <property type="entry name" value="EF_hand_dom"/>
</dbReference>
<dbReference type="SUPFAM" id="SSF47473">
    <property type="entry name" value="EF-hand"/>
    <property type="match status" value="1"/>
</dbReference>
<dbReference type="PROSITE" id="PS00018">
    <property type="entry name" value="EF_HAND_1"/>
    <property type="match status" value="4"/>
</dbReference>
<evidence type="ECO:0000259" key="4">
    <source>
        <dbReference type="PROSITE" id="PS50222"/>
    </source>
</evidence>
<proteinExistence type="predicted"/>
<feature type="domain" description="EF-hand" evidence="4">
    <location>
        <begin position="317"/>
        <end position="352"/>
    </location>
</feature>
<dbReference type="EMBL" id="GIBP01002055">
    <property type="protein sequence ID" value="NDV31024.1"/>
    <property type="molecule type" value="Transcribed_RNA"/>
</dbReference>
<feature type="domain" description="EF-hand" evidence="4">
    <location>
        <begin position="223"/>
        <end position="258"/>
    </location>
</feature>
<evidence type="ECO:0000256" key="1">
    <source>
        <dbReference type="ARBA" id="ARBA00022723"/>
    </source>
</evidence>
<dbReference type="Pfam" id="PF13499">
    <property type="entry name" value="EF-hand_7"/>
    <property type="match status" value="2"/>
</dbReference>
<dbReference type="InterPro" id="IPR029052">
    <property type="entry name" value="Metallo-depent_PP-like"/>
</dbReference>
<dbReference type="InterPro" id="IPR039647">
    <property type="entry name" value="EF_hand_pair_protein_CML-like"/>
</dbReference>
<accession>A0A6B2L1Z0</accession>
<dbReference type="PANTHER" id="PTHR10891">
    <property type="entry name" value="EF-HAND CALCIUM-BINDING DOMAIN CONTAINING PROTEIN"/>
    <property type="match status" value="1"/>
</dbReference>